<sequence>MLFKDTTDAGLIDRFQLGAFRYFMRFTHPETGLVADSSQEGSPASVAATGFGLSALPVGVERGWLSRADAAERALKTLRFLRDSEQSRDTLATGYKGLYYHFLEMKSGRRAWRSEISLIDSALLIAGAITVGAYFSEATPAEKEIRDIADMIYARANWAWALDEEDTLALGWKPRSGFLPYRWHGYSEAVILYTLALSSPSYPIPAKSYLAFGNQCDWKEALGKPFLYAGPLFIHLFSHAWIDFRGIRDTAMVEHDSDYFENTRLAINVQRDYAERNPEAFTGYGRDCWGLTACDGPERSRRLRDGRQQYFSGYAARGAPFGPDDGTLAPWAPLACLPFNETAALAGTRHMLETYPGVVEEDGFIGSFNPSVPARTPEGWMNTRRIGLDQGILLMMIENHRTGFFWNLLRSSTPIRRGLKRAGFAGGWL</sequence>
<proteinExistence type="predicted"/>
<accession>A0A9X1NTG2</accession>
<dbReference type="InterPro" id="IPR016883">
    <property type="entry name" value="UCP028431"/>
</dbReference>
<evidence type="ECO:0000313" key="3">
    <source>
        <dbReference type="Proteomes" id="UP001139089"/>
    </source>
</evidence>
<dbReference type="EMBL" id="JAJOZR010000011">
    <property type="protein sequence ID" value="MCD7110707.1"/>
    <property type="molecule type" value="Genomic_DNA"/>
</dbReference>
<evidence type="ECO:0000313" key="2">
    <source>
        <dbReference type="EMBL" id="MCD7110707.1"/>
    </source>
</evidence>
<protein>
    <recommendedName>
        <fullName evidence="1">Glycoamylase-like domain-containing protein</fullName>
    </recommendedName>
</protein>
<dbReference type="Gene3D" id="1.50.10.140">
    <property type="match status" value="1"/>
</dbReference>
<dbReference type="AlphaFoldDB" id="A0A9X1NTG2"/>
<organism evidence="2 3">
    <name type="scientific">Rhizobium quercicola</name>
    <dbReference type="NCBI Taxonomy" id="2901226"/>
    <lineage>
        <taxon>Bacteria</taxon>
        <taxon>Pseudomonadati</taxon>
        <taxon>Pseudomonadota</taxon>
        <taxon>Alphaproteobacteria</taxon>
        <taxon>Hyphomicrobiales</taxon>
        <taxon>Rhizobiaceae</taxon>
        <taxon>Rhizobium/Agrobacterium group</taxon>
        <taxon>Rhizobium</taxon>
    </lineage>
</organism>
<comment type="caution">
    <text evidence="2">The sequence shown here is derived from an EMBL/GenBank/DDBJ whole genome shotgun (WGS) entry which is preliminary data.</text>
</comment>
<dbReference type="InterPro" id="IPR019282">
    <property type="entry name" value="Glycoamylase-like_cons_dom"/>
</dbReference>
<feature type="domain" description="Glycoamylase-like" evidence="1">
    <location>
        <begin position="180"/>
        <end position="412"/>
    </location>
</feature>
<gene>
    <name evidence="2" type="ORF">LRX75_16865</name>
</gene>
<dbReference type="PIRSF" id="PIRSF028431">
    <property type="entry name" value="UCP028431"/>
    <property type="match status" value="1"/>
</dbReference>
<dbReference type="Pfam" id="PF10091">
    <property type="entry name" value="Glycoamylase"/>
    <property type="match status" value="1"/>
</dbReference>
<dbReference type="RefSeq" id="WP_231815865.1">
    <property type="nucleotide sequence ID" value="NZ_JAJOZR010000011.1"/>
</dbReference>
<keyword evidence="3" id="KW-1185">Reference proteome</keyword>
<evidence type="ECO:0000259" key="1">
    <source>
        <dbReference type="Pfam" id="PF10091"/>
    </source>
</evidence>
<dbReference type="Proteomes" id="UP001139089">
    <property type="component" value="Unassembled WGS sequence"/>
</dbReference>
<reference evidence="2" key="1">
    <citation type="submission" date="2021-12" db="EMBL/GenBank/DDBJ databases">
        <authorList>
            <person name="Li Y."/>
        </authorList>
    </citation>
    <scope>NUCLEOTIDE SEQUENCE</scope>
    <source>
        <strain evidence="2">DKSPLA3</strain>
    </source>
</reference>
<name>A0A9X1NTG2_9HYPH</name>